<organism evidence="2 3">
    <name type="scientific">Piscinibacterium candidicorallinum</name>
    <dbReference type="NCBI Taxonomy" id="1793872"/>
    <lineage>
        <taxon>Bacteria</taxon>
        <taxon>Pseudomonadati</taxon>
        <taxon>Pseudomonadota</taxon>
        <taxon>Betaproteobacteria</taxon>
        <taxon>Burkholderiales</taxon>
        <taxon>Piscinibacterium</taxon>
    </lineage>
</organism>
<dbReference type="RefSeq" id="WP_377304089.1">
    <property type="nucleotide sequence ID" value="NZ_CP180191.1"/>
</dbReference>
<sequence length="241" mass="26122">MSRLLTFISGCAASALAICAVVLLTGAKAPPVKFAEIDVQRINVREPDGTLRMVISNRAQFPGSPWRGGEQARPDRTAFAGMLFVNDEGTENGGLIQKGLVGPDGKASAGLSLTFDRFRQDQVIQLLHSEEGGQASSLLAINDEADGLQLDLLKRNERMQAMAKLPPEERNQAMKELRERGLLNVNRVRLGTTPGKSSALMLSDAQGRPRLMLVVTPDGKPSIRLLDERGQPARVIDLDSK</sequence>
<evidence type="ECO:0000313" key="2">
    <source>
        <dbReference type="EMBL" id="MFC3148294.1"/>
    </source>
</evidence>
<evidence type="ECO:0000313" key="3">
    <source>
        <dbReference type="Proteomes" id="UP001595556"/>
    </source>
</evidence>
<protein>
    <submittedName>
        <fullName evidence="2">Uncharacterized protein</fullName>
    </submittedName>
</protein>
<dbReference type="EMBL" id="JBHRTI010000004">
    <property type="protein sequence ID" value="MFC3148294.1"/>
    <property type="molecule type" value="Genomic_DNA"/>
</dbReference>
<accession>A0ABV7H2Z9</accession>
<dbReference type="Proteomes" id="UP001595556">
    <property type="component" value="Unassembled WGS sequence"/>
</dbReference>
<feature type="signal peptide" evidence="1">
    <location>
        <begin position="1"/>
        <end position="17"/>
    </location>
</feature>
<gene>
    <name evidence="2" type="ORF">ACFOEN_11640</name>
</gene>
<evidence type="ECO:0000256" key="1">
    <source>
        <dbReference type="SAM" id="SignalP"/>
    </source>
</evidence>
<proteinExistence type="predicted"/>
<comment type="caution">
    <text evidence="2">The sequence shown here is derived from an EMBL/GenBank/DDBJ whole genome shotgun (WGS) entry which is preliminary data.</text>
</comment>
<name>A0ABV7H2Z9_9BURK</name>
<keyword evidence="1" id="KW-0732">Signal</keyword>
<feature type="chain" id="PRO_5047302828" evidence="1">
    <location>
        <begin position="18"/>
        <end position="241"/>
    </location>
</feature>
<keyword evidence="3" id="KW-1185">Reference proteome</keyword>
<reference evidence="3" key="1">
    <citation type="journal article" date="2019" name="Int. J. Syst. Evol. Microbiol.">
        <title>The Global Catalogue of Microorganisms (GCM) 10K type strain sequencing project: providing services to taxonomists for standard genome sequencing and annotation.</title>
        <authorList>
            <consortium name="The Broad Institute Genomics Platform"/>
            <consortium name="The Broad Institute Genome Sequencing Center for Infectious Disease"/>
            <person name="Wu L."/>
            <person name="Ma J."/>
        </authorList>
    </citation>
    <scope>NUCLEOTIDE SEQUENCE [LARGE SCALE GENOMIC DNA]</scope>
    <source>
        <strain evidence="3">KCTC 52168</strain>
    </source>
</reference>